<evidence type="ECO:0000313" key="2">
    <source>
        <dbReference type="EMBL" id="KAH0809368.1"/>
    </source>
</evidence>
<gene>
    <name evidence="2" type="ORF">GEV33_013420</name>
</gene>
<dbReference type="EMBL" id="JABDTM020028183">
    <property type="protein sequence ID" value="KAH0809368.1"/>
    <property type="molecule type" value="Genomic_DNA"/>
</dbReference>
<comment type="caution">
    <text evidence="2">The sequence shown here is derived from an EMBL/GenBank/DDBJ whole genome shotgun (WGS) entry which is preliminary data.</text>
</comment>
<dbReference type="Proteomes" id="UP000719412">
    <property type="component" value="Unassembled WGS sequence"/>
</dbReference>
<name>A0A8J6H7B1_TENMO</name>
<organism evidence="2 3">
    <name type="scientific">Tenebrio molitor</name>
    <name type="common">Yellow mealworm beetle</name>
    <dbReference type="NCBI Taxonomy" id="7067"/>
    <lineage>
        <taxon>Eukaryota</taxon>
        <taxon>Metazoa</taxon>
        <taxon>Ecdysozoa</taxon>
        <taxon>Arthropoda</taxon>
        <taxon>Hexapoda</taxon>
        <taxon>Insecta</taxon>
        <taxon>Pterygota</taxon>
        <taxon>Neoptera</taxon>
        <taxon>Endopterygota</taxon>
        <taxon>Coleoptera</taxon>
        <taxon>Polyphaga</taxon>
        <taxon>Cucujiformia</taxon>
        <taxon>Tenebrionidae</taxon>
        <taxon>Tenebrio</taxon>
    </lineage>
</organism>
<reference evidence="2" key="1">
    <citation type="journal article" date="2020" name="J Insects Food Feed">
        <title>The yellow mealworm (Tenebrio molitor) genome: a resource for the emerging insects as food and feed industry.</title>
        <authorList>
            <person name="Eriksson T."/>
            <person name="Andere A."/>
            <person name="Kelstrup H."/>
            <person name="Emery V."/>
            <person name="Picard C."/>
        </authorList>
    </citation>
    <scope>NUCLEOTIDE SEQUENCE</scope>
    <source>
        <strain evidence="2">Stoneville</strain>
        <tissue evidence="2">Whole head</tissue>
    </source>
</reference>
<evidence type="ECO:0000313" key="3">
    <source>
        <dbReference type="Proteomes" id="UP000719412"/>
    </source>
</evidence>
<keyword evidence="3" id="KW-1185">Reference proteome</keyword>
<protein>
    <submittedName>
        <fullName evidence="2">Uncharacterized protein</fullName>
    </submittedName>
</protein>
<evidence type="ECO:0000256" key="1">
    <source>
        <dbReference type="SAM" id="MobiDB-lite"/>
    </source>
</evidence>
<dbReference type="AlphaFoldDB" id="A0A8J6H7B1"/>
<feature type="region of interest" description="Disordered" evidence="1">
    <location>
        <begin position="11"/>
        <end position="43"/>
    </location>
</feature>
<proteinExistence type="predicted"/>
<accession>A0A8J6H7B1</accession>
<sequence length="287" mass="32477">MSILARLQTLPPYSCNSGGDPPAPENSDTSADGTQHERDTSRSSFIYTNKTLATHSVRNVESWRSAGVLLDVVVALQVPEGVNKTEKFIYDRCKNNTDAATLKKVQKTLTDFYEASKNVQNICPDKKNQLVQRMEDFAVVIQPCFASPEEKYLPTFLDEGFFEFMELVCANRTFDIYFSGQGIDCREALEEYPPGRAQIEECSRKLFQRFGDEVVQFEALCRDLKSAEECFGQAIEETCPHFAAYEVLNSKFFQAVGKLCNSAMTFGNHQLVLVINRRSRPIHLPQH</sequence>
<reference evidence="2" key="2">
    <citation type="submission" date="2021-08" db="EMBL/GenBank/DDBJ databases">
        <authorList>
            <person name="Eriksson T."/>
        </authorList>
    </citation>
    <scope>NUCLEOTIDE SEQUENCE</scope>
    <source>
        <strain evidence="2">Stoneville</strain>
        <tissue evidence="2">Whole head</tissue>
    </source>
</reference>